<sequence length="83" mass="9213">MNVTRHFSDTRTEQGRVRFLLASGRVCLIAEGPGWHHRSAHDTLSEAATFLAVLPHLGGELYGQALDELEHQLEFERSFPGAA</sequence>
<dbReference type="RefSeq" id="WP_317640258.1">
    <property type="nucleotide sequence ID" value="NZ_JAPMIV010000016.1"/>
</dbReference>
<keyword evidence="2" id="KW-1185">Reference proteome</keyword>
<evidence type="ECO:0000313" key="2">
    <source>
        <dbReference type="Proteomes" id="UP001276150"/>
    </source>
</evidence>
<name>A0ABU4DSS1_9DEIO</name>
<gene>
    <name evidence="1" type="ORF">ORD21_10070</name>
</gene>
<dbReference type="EMBL" id="JAPMIV010000016">
    <property type="protein sequence ID" value="MDV6374930.1"/>
    <property type="molecule type" value="Genomic_DNA"/>
</dbReference>
<reference evidence="1 2" key="1">
    <citation type="submission" date="2022-11" db="EMBL/GenBank/DDBJ databases">
        <title>Deinococcus ZS9-10, Low Temperature and Draught-tolerating, UV-resistant Bacteria from Continental Antarctica.</title>
        <authorList>
            <person name="Cheng L."/>
        </authorList>
    </citation>
    <scope>NUCLEOTIDE SEQUENCE [LARGE SCALE GENOMIC DNA]</scope>
    <source>
        <strain evidence="1 2">ZS9-10</strain>
    </source>
</reference>
<comment type="caution">
    <text evidence="1">The sequence shown here is derived from an EMBL/GenBank/DDBJ whole genome shotgun (WGS) entry which is preliminary data.</text>
</comment>
<proteinExistence type="predicted"/>
<evidence type="ECO:0000313" key="1">
    <source>
        <dbReference type="EMBL" id="MDV6374930.1"/>
    </source>
</evidence>
<organism evidence="1 2">
    <name type="scientific">Deinococcus arenicola</name>
    <dbReference type="NCBI Taxonomy" id="2994950"/>
    <lineage>
        <taxon>Bacteria</taxon>
        <taxon>Thermotogati</taxon>
        <taxon>Deinococcota</taxon>
        <taxon>Deinococci</taxon>
        <taxon>Deinococcales</taxon>
        <taxon>Deinococcaceae</taxon>
        <taxon>Deinococcus</taxon>
    </lineage>
</organism>
<dbReference type="Proteomes" id="UP001276150">
    <property type="component" value="Unassembled WGS sequence"/>
</dbReference>
<accession>A0ABU4DSS1</accession>
<protein>
    <submittedName>
        <fullName evidence="1">Uncharacterized protein</fullName>
    </submittedName>
</protein>